<comment type="similarity">
    <text evidence="2">Belongs to the bacterial solute-binding protein 5 family.</text>
</comment>
<feature type="chain" id="PRO_5039151028" evidence="7">
    <location>
        <begin position="28"/>
        <end position="559"/>
    </location>
</feature>
<dbReference type="PIRSF" id="PIRSF002741">
    <property type="entry name" value="MppA"/>
    <property type="match status" value="1"/>
</dbReference>
<dbReference type="InterPro" id="IPR000914">
    <property type="entry name" value="SBP_5_dom"/>
</dbReference>
<evidence type="ECO:0000256" key="3">
    <source>
        <dbReference type="ARBA" id="ARBA00022448"/>
    </source>
</evidence>
<dbReference type="CDD" id="cd08504">
    <property type="entry name" value="PBP2_OppA"/>
    <property type="match status" value="1"/>
</dbReference>
<keyword evidence="3" id="KW-0813">Transport</keyword>
<proteinExistence type="inferred from homology"/>
<feature type="signal peptide" evidence="7">
    <location>
        <begin position="1"/>
        <end position="27"/>
    </location>
</feature>
<keyword evidence="4 7" id="KW-0732">Signal</keyword>
<dbReference type="FunFam" id="3.90.76.10:FF:000001">
    <property type="entry name" value="Oligopeptide ABC transporter substrate-binding protein"/>
    <property type="match status" value="1"/>
</dbReference>
<dbReference type="PANTHER" id="PTHR30290:SF79">
    <property type="entry name" value="DIPEPTIDE-BINDING PROTEIN DPPE"/>
    <property type="match status" value="1"/>
</dbReference>
<comment type="caution">
    <text evidence="9">The sequence shown here is derived from an EMBL/GenBank/DDBJ whole genome shotgun (WGS) entry which is preliminary data.</text>
</comment>
<reference evidence="9 10" key="1">
    <citation type="submission" date="2018-10" db="EMBL/GenBank/DDBJ databases">
        <title>Phylogenomics of Brevibacillus.</title>
        <authorList>
            <person name="Dunlap C."/>
        </authorList>
    </citation>
    <scope>NUCLEOTIDE SEQUENCE [LARGE SCALE GENOMIC DNA]</scope>
    <source>
        <strain evidence="9 10">JCM 12215</strain>
    </source>
</reference>
<dbReference type="GO" id="GO:0015833">
    <property type="term" value="P:peptide transport"/>
    <property type="evidence" value="ECO:0007669"/>
    <property type="project" value="UniProtKB-KW"/>
</dbReference>
<dbReference type="RefSeq" id="WP_122910280.1">
    <property type="nucleotide sequence ID" value="NZ_CBCSBE010000020.1"/>
</dbReference>
<dbReference type="EMBL" id="RHHR01000035">
    <property type="protein sequence ID" value="RNB70083.1"/>
    <property type="molecule type" value="Genomic_DNA"/>
</dbReference>
<keyword evidence="10" id="KW-1185">Reference proteome</keyword>
<evidence type="ECO:0000256" key="4">
    <source>
        <dbReference type="ARBA" id="ARBA00022729"/>
    </source>
</evidence>
<comment type="subcellular location">
    <subcellularLocation>
        <location evidence="1">Cell envelope</location>
    </subcellularLocation>
</comment>
<accession>A0A3M8C3Q2</accession>
<dbReference type="GO" id="GO:1904680">
    <property type="term" value="F:peptide transmembrane transporter activity"/>
    <property type="evidence" value="ECO:0007669"/>
    <property type="project" value="TreeGrafter"/>
</dbReference>
<dbReference type="Gene3D" id="3.10.105.10">
    <property type="entry name" value="Dipeptide-binding Protein, Domain 3"/>
    <property type="match status" value="1"/>
</dbReference>
<dbReference type="InterPro" id="IPR030678">
    <property type="entry name" value="Peptide/Ni-bd"/>
</dbReference>
<dbReference type="Gene3D" id="3.40.190.10">
    <property type="entry name" value="Periplasmic binding protein-like II"/>
    <property type="match status" value="1"/>
</dbReference>
<evidence type="ECO:0000256" key="5">
    <source>
        <dbReference type="ARBA" id="ARBA00022856"/>
    </source>
</evidence>
<dbReference type="Pfam" id="PF00496">
    <property type="entry name" value="SBP_bac_5"/>
    <property type="match status" value="1"/>
</dbReference>
<dbReference type="Gene3D" id="3.90.76.10">
    <property type="entry name" value="Dipeptide-binding Protein, Domain 1"/>
    <property type="match status" value="1"/>
</dbReference>
<evidence type="ECO:0000256" key="2">
    <source>
        <dbReference type="ARBA" id="ARBA00005695"/>
    </source>
</evidence>
<evidence type="ECO:0000256" key="6">
    <source>
        <dbReference type="SAM" id="MobiDB-lite"/>
    </source>
</evidence>
<dbReference type="OrthoDB" id="9801912at2"/>
<dbReference type="GO" id="GO:0043190">
    <property type="term" value="C:ATP-binding cassette (ABC) transporter complex"/>
    <property type="evidence" value="ECO:0007669"/>
    <property type="project" value="InterPro"/>
</dbReference>
<dbReference type="PROSITE" id="PS51257">
    <property type="entry name" value="PROKAR_LIPOPROTEIN"/>
    <property type="match status" value="1"/>
</dbReference>
<evidence type="ECO:0000313" key="9">
    <source>
        <dbReference type="EMBL" id="RNB70083.1"/>
    </source>
</evidence>
<feature type="domain" description="Solute-binding protein family 5" evidence="8">
    <location>
        <begin position="100"/>
        <end position="477"/>
    </location>
</feature>
<evidence type="ECO:0000259" key="8">
    <source>
        <dbReference type="Pfam" id="PF00496"/>
    </source>
</evidence>
<dbReference type="GO" id="GO:0030288">
    <property type="term" value="C:outer membrane-bounded periplasmic space"/>
    <property type="evidence" value="ECO:0007669"/>
    <property type="project" value="UniProtKB-ARBA"/>
</dbReference>
<organism evidence="9 10">
    <name type="scientific">Brevibacillus invocatus</name>
    <dbReference type="NCBI Taxonomy" id="173959"/>
    <lineage>
        <taxon>Bacteria</taxon>
        <taxon>Bacillati</taxon>
        <taxon>Bacillota</taxon>
        <taxon>Bacilli</taxon>
        <taxon>Bacillales</taxon>
        <taxon>Paenibacillaceae</taxon>
        <taxon>Brevibacillus</taxon>
    </lineage>
</organism>
<dbReference type="PANTHER" id="PTHR30290">
    <property type="entry name" value="PERIPLASMIC BINDING COMPONENT OF ABC TRANSPORTER"/>
    <property type="match status" value="1"/>
</dbReference>
<dbReference type="Proteomes" id="UP000282028">
    <property type="component" value="Unassembled WGS sequence"/>
</dbReference>
<keyword evidence="5" id="KW-0571">Peptide transport</keyword>
<evidence type="ECO:0000256" key="1">
    <source>
        <dbReference type="ARBA" id="ARBA00004196"/>
    </source>
</evidence>
<evidence type="ECO:0000256" key="7">
    <source>
        <dbReference type="SAM" id="SignalP"/>
    </source>
</evidence>
<dbReference type="FunFam" id="3.10.105.10:FF:000001">
    <property type="entry name" value="Oligopeptide ABC transporter, oligopeptide-binding protein"/>
    <property type="match status" value="1"/>
</dbReference>
<feature type="compositionally biased region" description="Low complexity" evidence="6">
    <location>
        <begin position="42"/>
        <end position="52"/>
    </location>
</feature>
<feature type="region of interest" description="Disordered" evidence="6">
    <location>
        <begin position="29"/>
        <end position="52"/>
    </location>
</feature>
<gene>
    <name evidence="9" type="ORF">EDM52_17685</name>
</gene>
<dbReference type="InterPro" id="IPR039424">
    <property type="entry name" value="SBP_5"/>
</dbReference>
<keyword evidence="5" id="KW-0653">Protein transport</keyword>
<protein>
    <submittedName>
        <fullName evidence="9">Peptide ABC transporter substrate-binding protein</fullName>
    </submittedName>
</protein>
<dbReference type="AlphaFoldDB" id="A0A3M8C3Q2"/>
<evidence type="ECO:0000313" key="10">
    <source>
        <dbReference type="Proteomes" id="UP000282028"/>
    </source>
</evidence>
<dbReference type="SUPFAM" id="SSF53850">
    <property type="entry name" value="Periplasmic binding protein-like II"/>
    <property type="match status" value="1"/>
</dbReference>
<name>A0A3M8C3Q2_9BACL</name>
<sequence length="559" mass="62873">MNMKKGWKVLSTAALLAVLVVTGCSQTAAPAPQDSGAGTGTGQQQETAPAGQADMTAKLRLNLKTEPPSLDPPKGFDSTSNEVLNATMEGLARLDQNHVPQPAMAEKWSISEDGKTYTFTLRDTKWSNGDPVTAHDFEFAFKRILDPNNAFPSAFLAYYIDGAEAYNKGEGNADGVKVKAVDDKTFEVQLKAPAGYFLHIITQPTFFPVNKKVVESNPKWAENASSIVTNGPFKMEDWVHDQSVKVVKHDGYWDKDSVKYAGIDWVMVNDENTQYQMYKTGELDMIQTVPIDLKQKLIDSGEAKVEPEAAIYYYRMNTTMPPFTNVNIRKAFALALDRQLLIDNVVQGKQLPAMAHVPVGFPEPDGTDFRQKGGDFFKDNDVEQAKELLKKGMEEEGWTTLPTVTMTFNTSDTHKAIAQVVQEMYKKNLGVEVKLENKEWNVFLAEQRARQLQFSRSTIPADYGDPINYLELFVTDHPGNRINYSNKDYDALVEKIRNTADEKERFALMHEAEAMFMNDMPLVPIYFNTKVFMDQPNIKGILRHPVGTIDYKWAEIEKK</sequence>